<keyword evidence="2 5" id="KW-0285">Flavoprotein</keyword>
<name>A0AAN0I949_AMPQE</name>
<evidence type="ECO:0000256" key="3">
    <source>
        <dbReference type="ARBA" id="ARBA00022827"/>
    </source>
</evidence>
<dbReference type="AlphaFoldDB" id="A0AAN0I949"/>
<dbReference type="EC" id="1.-.-.-" evidence="5"/>
<evidence type="ECO:0000256" key="2">
    <source>
        <dbReference type="ARBA" id="ARBA00022630"/>
    </source>
</evidence>
<sequence>MIFKDFTGSVYQAKEIKEPLAAYRGKRLLIYGGGETAADICSDWFNHSSTIYWSVPRGQHFFRRYGKILPWKKPQAFDKASSHLLRMITPFHCSKPGLAWICKWTTSGSLLAYQGHGIPEWRNGTPFMHQFINKNGHILDLVDYKRLMPKGAITSCNGKEIKFADGSSSEFDIVILSTGYKESFSFLPEERRPQNFLELHKHVLNNEDPSLAFVGYIRPVIGSMFAIIEMQSRWLARINSGSIPLKPEAERLNETKADKFFWQQYFKTTVQPRDKIVEAGIYLTDLSRQARVYPDAWKLFKRNKYDFYVAIMAPYNGALFRLNEKEHQAQAIATLERHRIGTTSPLHLLLLLFLRITLFDSFLSCLEYIKYKLQSAGIGRLLYNIRLGQFLNWVWCFPKKYLFDNKTQLPPTE</sequence>
<evidence type="ECO:0000313" key="7">
    <source>
        <dbReference type="Proteomes" id="UP000007879"/>
    </source>
</evidence>
<reference evidence="7" key="1">
    <citation type="journal article" date="2010" name="Nature">
        <title>The Amphimedon queenslandica genome and the evolution of animal complexity.</title>
        <authorList>
            <person name="Srivastava M."/>
            <person name="Simakov O."/>
            <person name="Chapman J."/>
            <person name="Fahey B."/>
            <person name="Gauthier M.E."/>
            <person name="Mitros T."/>
            <person name="Richards G.S."/>
            <person name="Conaco C."/>
            <person name="Dacre M."/>
            <person name="Hellsten U."/>
            <person name="Larroux C."/>
            <person name="Putnam N.H."/>
            <person name="Stanke M."/>
            <person name="Adamska M."/>
            <person name="Darling A."/>
            <person name="Degnan S.M."/>
            <person name="Oakley T.H."/>
            <person name="Plachetzki D.C."/>
            <person name="Zhai Y."/>
            <person name="Adamski M."/>
            <person name="Calcino A."/>
            <person name="Cummins S.F."/>
            <person name="Goodstein D.M."/>
            <person name="Harris C."/>
            <person name="Jackson D.J."/>
            <person name="Leys S.P."/>
            <person name="Shu S."/>
            <person name="Woodcroft B.J."/>
            <person name="Vervoort M."/>
            <person name="Kosik K.S."/>
            <person name="Manning G."/>
            <person name="Degnan B.M."/>
            <person name="Rokhsar D.S."/>
        </authorList>
    </citation>
    <scope>NUCLEOTIDE SEQUENCE [LARGE SCALE GENOMIC DNA]</scope>
</reference>
<evidence type="ECO:0000313" key="6">
    <source>
        <dbReference type="EnsemblMetazoa" id="XP_003382945.2"/>
    </source>
</evidence>
<proteinExistence type="inferred from homology"/>
<dbReference type="SUPFAM" id="SSF51905">
    <property type="entry name" value="FAD/NAD(P)-binding domain"/>
    <property type="match status" value="2"/>
</dbReference>
<dbReference type="InterPro" id="IPR020946">
    <property type="entry name" value="Flavin_mOase-like"/>
</dbReference>
<dbReference type="RefSeq" id="XP_003382945.2">
    <property type="nucleotide sequence ID" value="XM_003382897.3"/>
</dbReference>
<dbReference type="Gene3D" id="3.50.50.60">
    <property type="entry name" value="FAD/NAD(P)-binding domain"/>
    <property type="match status" value="2"/>
</dbReference>
<dbReference type="Proteomes" id="UP000007879">
    <property type="component" value="Unassembled WGS sequence"/>
</dbReference>
<comment type="similarity">
    <text evidence="1 5">Belongs to the FMO family.</text>
</comment>
<dbReference type="GO" id="GO:0050661">
    <property type="term" value="F:NADP binding"/>
    <property type="evidence" value="ECO:0007669"/>
    <property type="project" value="InterPro"/>
</dbReference>
<keyword evidence="7" id="KW-1185">Reference proteome</keyword>
<dbReference type="Pfam" id="PF00743">
    <property type="entry name" value="FMO-like"/>
    <property type="match status" value="1"/>
</dbReference>
<keyword evidence="5" id="KW-0503">Monooxygenase</keyword>
<organism evidence="6 7">
    <name type="scientific">Amphimedon queenslandica</name>
    <name type="common">Sponge</name>
    <dbReference type="NCBI Taxonomy" id="400682"/>
    <lineage>
        <taxon>Eukaryota</taxon>
        <taxon>Metazoa</taxon>
        <taxon>Porifera</taxon>
        <taxon>Demospongiae</taxon>
        <taxon>Heteroscleromorpha</taxon>
        <taxon>Haplosclerida</taxon>
        <taxon>Niphatidae</taxon>
        <taxon>Amphimedon</taxon>
    </lineage>
</organism>
<keyword evidence="4 5" id="KW-0560">Oxidoreductase</keyword>
<keyword evidence="3 5" id="KW-0274">FAD</keyword>
<evidence type="ECO:0000256" key="5">
    <source>
        <dbReference type="RuleBase" id="RU361177"/>
    </source>
</evidence>
<dbReference type="GeneID" id="100634923"/>
<dbReference type="GO" id="GO:0050660">
    <property type="term" value="F:flavin adenine dinucleotide binding"/>
    <property type="evidence" value="ECO:0007669"/>
    <property type="project" value="InterPro"/>
</dbReference>
<dbReference type="EnsemblMetazoa" id="XM_003382897.3">
    <property type="protein sequence ID" value="XP_003382945.2"/>
    <property type="gene ID" value="LOC100634923"/>
</dbReference>
<dbReference type="PANTHER" id="PTHR23023">
    <property type="entry name" value="DIMETHYLANILINE MONOOXYGENASE"/>
    <property type="match status" value="1"/>
</dbReference>
<dbReference type="GO" id="GO:0004499">
    <property type="term" value="F:N,N-dimethylaniline monooxygenase activity"/>
    <property type="evidence" value="ECO:0007669"/>
    <property type="project" value="InterPro"/>
</dbReference>
<evidence type="ECO:0000256" key="4">
    <source>
        <dbReference type="ARBA" id="ARBA00023002"/>
    </source>
</evidence>
<comment type="cofactor">
    <cofactor evidence="5">
        <name>FAD</name>
        <dbReference type="ChEBI" id="CHEBI:57692"/>
    </cofactor>
</comment>
<dbReference type="KEGG" id="aqu:100634923"/>
<dbReference type="InterPro" id="IPR036188">
    <property type="entry name" value="FAD/NAD-bd_sf"/>
</dbReference>
<protein>
    <recommendedName>
        <fullName evidence="5">Flavin-containing monooxygenase</fullName>
        <ecNumber evidence="5">1.-.-.-</ecNumber>
    </recommendedName>
</protein>
<dbReference type="InterPro" id="IPR050346">
    <property type="entry name" value="FMO-like"/>
</dbReference>
<accession>A0AAN0I949</accession>
<reference evidence="6" key="2">
    <citation type="submission" date="2024-06" db="UniProtKB">
        <authorList>
            <consortium name="EnsemblMetazoa"/>
        </authorList>
    </citation>
    <scope>IDENTIFICATION</scope>
</reference>
<evidence type="ECO:0000256" key="1">
    <source>
        <dbReference type="ARBA" id="ARBA00009183"/>
    </source>
</evidence>